<protein>
    <submittedName>
        <fullName evidence="1">Uncharacterized protein</fullName>
    </submittedName>
</protein>
<accession>A0A8H6M2V9</accession>
<comment type="caution">
    <text evidence="1">The sequence shown here is derived from an EMBL/GenBank/DDBJ whole genome shotgun (WGS) entry which is preliminary data.</text>
</comment>
<dbReference type="OrthoDB" id="3034725at2759"/>
<reference evidence="1 2" key="1">
    <citation type="submission" date="2020-07" db="EMBL/GenBank/DDBJ databases">
        <title>Comparative genomics of pyrophilous fungi reveals a link between fire events and developmental genes.</title>
        <authorList>
            <consortium name="DOE Joint Genome Institute"/>
            <person name="Steindorff A.S."/>
            <person name="Carver A."/>
            <person name="Calhoun S."/>
            <person name="Stillman K."/>
            <person name="Liu H."/>
            <person name="Lipzen A."/>
            <person name="Pangilinan J."/>
            <person name="Labutti K."/>
            <person name="Bruns T.D."/>
            <person name="Grigoriev I.V."/>
        </authorList>
    </citation>
    <scope>NUCLEOTIDE SEQUENCE [LARGE SCALE GENOMIC DNA]</scope>
    <source>
        <strain evidence="1 2">CBS 144469</strain>
    </source>
</reference>
<dbReference type="EMBL" id="JACGCI010000052">
    <property type="protein sequence ID" value="KAF6751204.1"/>
    <property type="molecule type" value="Genomic_DNA"/>
</dbReference>
<evidence type="ECO:0000313" key="2">
    <source>
        <dbReference type="Proteomes" id="UP000521943"/>
    </source>
</evidence>
<dbReference type="AlphaFoldDB" id="A0A8H6M2V9"/>
<name>A0A8H6M2V9_9AGAR</name>
<keyword evidence="2" id="KW-1185">Reference proteome</keyword>
<sequence length="265" mass="29617">MLQVFNKATDKVAIFVHAMVWAFGTPFETGNFVPDGETPQNIPNLSKSDVSFMCEVSYGFDTSADKSIYTGLKTFEKLVTNDPRFNRHRLSRSTWQDGRETSSDVYIAVAKLFTKKGLEKPRKPVYDVHPWIERGLAQEGCEYVVNTLRPRLLACIGNATDKRFKIFTSQDQESFKQGDIVWFSFTVSFNVRKRAWTSEITPLELVRMGALTPMAIAEGEGGARPIPGLIDSDFTFLGEGENGDSEDVGSVPLELSGECNNSFLK</sequence>
<evidence type="ECO:0000313" key="1">
    <source>
        <dbReference type="EMBL" id="KAF6751204.1"/>
    </source>
</evidence>
<dbReference type="Proteomes" id="UP000521943">
    <property type="component" value="Unassembled WGS sequence"/>
</dbReference>
<gene>
    <name evidence="1" type="ORF">DFP72DRAFT_816970</name>
</gene>
<proteinExistence type="predicted"/>
<organism evidence="1 2">
    <name type="scientific">Ephemerocybe angulata</name>
    <dbReference type="NCBI Taxonomy" id="980116"/>
    <lineage>
        <taxon>Eukaryota</taxon>
        <taxon>Fungi</taxon>
        <taxon>Dikarya</taxon>
        <taxon>Basidiomycota</taxon>
        <taxon>Agaricomycotina</taxon>
        <taxon>Agaricomycetes</taxon>
        <taxon>Agaricomycetidae</taxon>
        <taxon>Agaricales</taxon>
        <taxon>Agaricineae</taxon>
        <taxon>Psathyrellaceae</taxon>
        <taxon>Ephemerocybe</taxon>
    </lineage>
</organism>